<dbReference type="CDD" id="cd02440">
    <property type="entry name" value="AdoMet_MTases"/>
    <property type="match status" value="1"/>
</dbReference>
<dbReference type="InterPro" id="IPR029063">
    <property type="entry name" value="SAM-dependent_MTases_sf"/>
</dbReference>
<accession>A0ABN6XCR8</accession>
<protein>
    <recommendedName>
        <fullName evidence="7">LmbE family N-acetylglucosaminyl deacetylase</fullName>
    </recommendedName>
</protein>
<evidence type="ECO:0008006" key="7">
    <source>
        <dbReference type="Google" id="ProtNLM"/>
    </source>
</evidence>
<dbReference type="InterPro" id="IPR008715">
    <property type="entry name" value="SAM-MeTfrase_NodS-like"/>
</dbReference>
<dbReference type="EMBL" id="AP027729">
    <property type="protein sequence ID" value="BDZ41913.1"/>
    <property type="molecule type" value="Genomic_DNA"/>
</dbReference>
<dbReference type="Pfam" id="PF02585">
    <property type="entry name" value="PIG-L"/>
    <property type="match status" value="1"/>
</dbReference>
<dbReference type="SUPFAM" id="SSF102588">
    <property type="entry name" value="LmbE-like"/>
    <property type="match status" value="1"/>
</dbReference>
<keyword evidence="3" id="KW-0949">S-adenosyl-L-methionine</keyword>
<sequence>MVSFDHREEGTPEESWRQAGILDRPVRWDLPDDVAHLVVLAAHPDDETLGAGGLLARAARAGLATTVLVATDGEGSHPASGTYGPAEVARLRRYELLDATHALATGATLHLAGLPDGGLREAREPLARAVRAAIATHPGPTVVCAPWRGDPHRDHRVLGEVAAEVVGSDELLEYPIWAWHRADPSDPGGSAAALPWDRLRGVRLSDDELGAKREALRAHRSQVDGLSSAPGDEPVLHAGMLAHFTREVEVFVAEGRAVEDGAPGAAAPPSARASLPEEFFAAFYARHTDPWGFESRWYEQRKREITLAALPEQRYADALEVGCSTGVLTVALAARCDRVLGIDIADRPLAVARERLPGHVRLEKRTTPDDWPEGRFDLVVLSEVGYYWGGPDLDRGVDRAVGSLASDGVLVACHWRHPVEEYPTSGDDVHRVLQERSGLATLVHHEEEDFVLDVLVPAPAASVARRTGLL</sequence>
<keyword evidence="2" id="KW-0808">Transferase</keyword>
<dbReference type="Proteomes" id="UP001321475">
    <property type="component" value="Chromosome"/>
</dbReference>
<reference evidence="6" key="1">
    <citation type="journal article" date="2019" name="Int. J. Syst. Evol. Microbiol.">
        <title>The Global Catalogue of Microorganisms (GCM) 10K type strain sequencing project: providing services to taxonomists for standard genome sequencing and annotation.</title>
        <authorList>
            <consortium name="The Broad Institute Genomics Platform"/>
            <consortium name="The Broad Institute Genome Sequencing Center for Infectious Disease"/>
            <person name="Wu L."/>
            <person name="Ma J."/>
        </authorList>
    </citation>
    <scope>NUCLEOTIDE SEQUENCE [LARGE SCALE GENOMIC DNA]</scope>
    <source>
        <strain evidence="6">NBRC 108565</strain>
    </source>
</reference>
<dbReference type="PANTHER" id="PTHR43464:SF19">
    <property type="entry name" value="UBIQUINONE BIOSYNTHESIS O-METHYLTRANSFERASE, MITOCHONDRIAL"/>
    <property type="match status" value="1"/>
</dbReference>
<dbReference type="Gene3D" id="3.40.50.10320">
    <property type="entry name" value="LmbE-like"/>
    <property type="match status" value="1"/>
</dbReference>
<dbReference type="PANTHER" id="PTHR43464">
    <property type="entry name" value="METHYLTRANSFERASE"/>
    <property type="match status" value="1"/>
</dbReference>
<organism evidence="5 6">
    <name type="scientific">Paraoerskovia sediminicola</name>
    <dbReference type="NCBI Taxonomy" id="1138587"/>
    <lineage>
        <taxon>Bacteria</taxon>
        <taxon>Bacillati</taxon>
        <taxon>Actinomycetota</taxon>
        <taxon>Actinomycetes</taxon>
        <taxon>Micrococcales</taxon>
        <taxon>Cellulomonadaceae</taxon>
        <taxon>Paraoerskovia</taxon>
    </lineage>
</organism>
<dbReference type="InterPro" id="IPR003737">
    <property type="entry name" value="GlcNAc_PI_deacetylase-related"/>
</dbReference>
<evidence type="ECO:0000256" key="1">
    <source>
        <dbReference type="ARBA" id="ARBA00022603"/>
    </source>
</evidence>
<dbReference type="Pfam" id="PF05401">
    <property type="entry name" value="NodS"/>
    <property type="match status" value="1"/>
</dbReference>
<proteinExistence type="predicted"/>
<evidence type="ECO:0000256" key="3">
    <source>
        <dbReference type="ARBA" id="ARBA00022691"/>
    </source>
</evidence>
<evidence type="ECO:0000256" key="4">
    <source>
        <dbReference type="ARBA" id="ARBA00022833"/>
    </source>
</evidence>
<dbReference type="InterPro" id="IPR024078">
    <property type="entry name" value="LmbE-like_dom_sf"/>
</dbReference>
<evidence type="ECO:0000313" key="6">
    <source>
        <dbReference type="Proteomes" id="UP001321475"/>
    </source>
</evidence>
<name>A0ABN6XCR8_9CELL</name>
<dbReference type="SUPFAM" id="SSF53335">
    <property type="entry name" value="S-adenosyl-L-methionine-dependent methyltransferases"/>
    <property type="match status" value="1"/>
</dbReference>
<evidence type="ECO:0000256" key="2">
    <source>
        <dbReference type="ARBA" id="ARBA00022679"/>
    </source>
</evidence>
<evidence type="ECO:0000313" key="5">
    <source>
        <dbReference type="EMBL" id="BDZ41913.1"/>
    </source>
</evidence>
<dbReference type="Gene3D" id="3.40.50.150">
    <property type="entry name" value="Vaccinia Virus protein VP39"/>
    <property type="match status" value="1"/>
</dbReference>
<keyword evidence="1" id="KW-0489">Methyltransferase</keyword>
<keyword evidence="4" id="KW-0862">Zinc</keyword>
<gene>
    <name evidence="5" type="ORF">GCM10025865_12120</name>
</gene>
<keyword evidence="6" id="KW-1185">Reference proteome</keyword>